<organism evidence="9 10">
    <name type="scientific">Promicromonospora umidemergens</name>
    <dbReference type="NCBI Taxonomy" id="629679"/>
    <lineage>
        <taxon>Bacteria</taxon>
        <taxon>Bacillati</taxon>
        <taxon>Actinomycetota</taxon>
        <taxon>Actinomycetes</taxon>
        <taxon>Micrococcales</taxon>
        <taxon>Promicromonosporaceae</taxon>
        <taxon>Promicromonospora</taxon>
    </lineage>
</organism>
<evidence type="ECO:0000259" key="8">
    <source>
        <dbReference type="SMART" id="SM00813"/>
    </source>
</evidence>
<gene>
    <name evidence="9" type="ORF">GCM10023198_18350</name>
</gene>
<comment type="subunit">
    <text evidence="3">Homohexamer; trimer of dimers.</text>
</comment>
<keyword evidence="10" id="KW-1185">Reference proteome</keyword>
<evidence type="ECO:0000256" key="7">
    <source>
        <dbReference type="ARBA" id="ARBA00023295"/>
    </source>
</evidence>
<comment type="catalytic activity">
    <reaction evidence="1">
        <text>Hydrolysis of terminal non-reducing alpha-L-arabinofuranoside residues in alpha-L-arabinosides.</text>
        <dbReference type="EC" id="3.2.1.55"/>
    </reaction>
</comment>
<evidence type="ECO:0000313" key="9">
    <source>
        <dbReference type="EMBL" id="GAA4698290.1"/>
    </source>
</evidence>
<dbReference type="PANTHER" id="PTHR43576:SF3">
    <property type="entry name" value="ALPHA-L-ARABINOFURANOSIDASE C"/>
    <property type="match status" value="1"/>
</dbReference>
<keyword evidence="5" id="KW-0378">Hydrolase</keyword>
<evidence type="ECO:0000256" key="3">
    <source>
        <dbReference type="ARBA" id="ARBA00011165"/>
    </source>
</evidence>
<dbReference type="InterPro" id="IPR010720">
    <property type="entry name" value="Alpha-L-AF_C"/>
</dbReference>
<dbReference type="InterPro" id="IPR017853">
    <property type="entry name" value="GH"/>
</dbReference>
<dbReference type="RefSeq" id="WP_253877106.1">
    <property type="nucleotide sequence ID" value="NZ_BAABHM010000010.1"/>
</dbReference>
<protein>
    <recommendedName>
        <fullName evidence="4">non-reducing end alpha-L-arabinofuranosidase</fullName>
        <ecNumber evidence="4">3.2.1.55</ecNumber>
    </recommendedName>
</protein>
<accession>A0ABP8X1S0</accession>
<evidence type="ECO:0000256" key="2">
    <source>
        <dbReference type="ARBA" id="ARBA00007186"/>
    </source>
</evidence>
<dbReference type="SUPFAM" id="SSF51011">
    <property type="entry name" value="Glycosyl hydrolase domain"/>
    <property type="match status" value="1"/>
</dbReference>
<dbReference type="Pfam" id="PF06964">
    <property type="entry name" value="Alpha-L-AF_C"/>
    <property type="match status" value="1"/>
</dbReference>
<evidence type="ECO:0000256" key="4">
    <source>
        <dbReference type="ARBA" id="ARBA00012670"/>
    </source>
</evidence>
<evidence type="ECO:0000256" key="6">
    <source>
        <dbReference type="ARBA" id="ARBA00023277"/>
    </source>
</evidence>
<proteinExistence type="inferred from homology"/>
<dbReference type="Gene3D" id="3.20.20.80">
    <property type="entry name" value="Glycosidases"/>
    <property type="match status" value="1"/>
</dbReference>
<evidence type="ECO:0000313" key="10">
    <source>
        <dbReference type="Proteomes" id="UP001500843"/>
    </source>
</evidence>
<reference evidence="10" key="1">
    <citation type="journal article" date="2019" name="Int. J. Syst. Evol. Microbiol.">
        <title>The Global Catalogue of Microorganisms (GCM) 10K type strain sequencing project: providing services to taxonomists for standard genome sequencing and annotation.</title>
        <authorList>
            <consortium name="The Broad Institute Genomics Platform"/>
            <consortium name="The Broad Institute Genome Sequencing Center for Infectious Disease"/>
            <person name="Wu L."/>
            <person name="Ma J."/>
        </authorList>
    </citation>
    <scope>NUCLEOTIDE SEQUENCE [LARGE SCALE GENOMIC DNA]</scope>
    <source>
        <strain evidence="10">JCM 17975</strain>
    </source>
</reference>
<dbReference type="Proteomes" id="UP001500843">
    <property type="component" value="Unassembled WGS sequence"/>
</dbReference>
<feature type="domain" description="Alpha-L-arabinofuranosidase C-terminal" evidence="8">
    <location>
        <begin position="293"/>
        <end position="499"/>
    </location>
</feature>
<evidence type="ECO:0000256" key="1">
    <source>
        <dbReference type="ARBA" id="ARBA00001462"/>
    </source>
</evidence>
<dbReference type="PANTHER" id="PTHR43576">
    <property type="entry name" value="ALPHA-L-ARABINOFURANOSIDASE C-RELATED"/>
    <property type="match status" value="1"/>
</dbReference>
<evidence type="ECO:0000256" key="5">
    <source>
        <dbReference type="ARBA" id="ARBA00022801"/>
    </source>
</evidence>
<keyword evidence="7" id="KW-0326">Glycosidase</keyword>
<comment type="caution">
    <text evidence="9">The sequence shown here is derived from an EMBL/GenBank/DDBJ whole genome shotgun (WGS) entry which is preliminary data.</text>
</comment>
<dbReference type="Pfam" id="PF22848">
    <property type="entry name" value="ASD1_dom"/>
    <property type="match status" value="1"/>
</dbReference>
<dbReference type="SUPFAM" id="SSF51445">
    <property type="entry name" value="(Trans)glycosidases"/>
    <property type="match status" value="1"/>
</dbReference>
<sequence length="510" mass="55558">MTTSPTRVLLHPDFTVGAVDRRLFGSFVEHLGRAVYTGIHEPGHPTSDSNGFRRDVADLTRELGVTTVRYPGGNFVSNYRWEDAVGPVEQRKPFLDLAWRTVEPNLVGTDEFLQWAEREGIEPMMAVNLGTRGVEEAVALLEYCNGEAGTRWADLRIANGREEPYGVRLWCLGNEMDGPWQIGHKDAHEYGKLARNAGAAMKLVDPSIELVVCGSSSMQMATFGEWERTVLEYTYDLVDHISMHAYYEEVDGDRASFLGSGTAMDRFIDRVVASADAVGAQRRSDKKITVSFDEWNVWYLTTRFPGEENLPIQKDAPRIIEDVYSGLDAVVVGDLLVTLLNHADRVPVACLAQLVNVIAPIMTEPGGEAWRQPTFHPFATTARLAQGEALDLRVATPTITTKAHGEVPAVTAAATLSDGAVALFLTNRSAEPVEVELAHLGAALEVTEGWSMTADHEPAVVGPEHAEKVAAEHWGAFDVTGRVAAGGGPTTKVTLPAESWTALSGTLTTH</sequence>
<dbReference type="Gene3D" id="2.60.40.1180">
    <property type="entry name" value="Golgi alpha-mannosidase II"/>
    <property type="match status" value="1"/>
</dbReference>
<dbReference type="InterPro" id="IPR013780">
    <property type="entry name" value="Glyco_hydro_b"/>
</dbReference>
<dbReference type="InterPro" id="IPR055235">
    <property type="entry name" value="ASD1_cat"/>
</dbReference>
<name>A0ABP8X1S0_9MICO</name>
<comment type="similarity">
    <text evidence="2">Belongs to the glycosyl hydrolase 51 family.</text>
</comment>
<dbReference type="EC" id="3.2.1.55" evidence="4"/>
<dbReference type="SMART" id="SM00813">
    <property type="entry name" value="Alpha-L-AF_C"/>
    <property type="match status" value="1"/>
</dbReference>
<keyword evidence="6" id="KW-0119">Carbohydrate metabolism</keyword>
<dbReference type="EMBL" id="BAABHM010000010">
    <property type="protein sequence ID" value="GAA4698290.1"/>
    <property type="molecule type" value="Genomic_DNA"/>
</dbReference>